<dbReference type="GO" id="GO:0032787">
    <property type="term" value="P:monocarboxylic acid metabolic process"/>
    <property type="evidence" value="ECO:0007669"/>
    <property type="project" value="UniProtKB-ARBA"/>
</dbReference>
<evidence type="ECO:0000313" key="3">
    <source>
        <dbReference type="EMBL" id="ANP56007.1"/>
    </source>
</evidence>
<dbReference type="RefSeq" id="WP_067316349.1">
    <property type="nucleotide sequence ID" value="NZ_CP016279.1"/>
</dbReference>
<dbReference type="EC" id="1.1.1.100" evidence="4"/>
<dbReference type="PROSITE" id="PS00061">
    <property type="entry name" value="ADH_SHORT"/>
    <property type="match status" value="1"/>
</dbReference>
<dbReference type="Proteomes" id="UP000092659">
    <property type="component" value="Chromosome"/>
</dbReference>
<organism evidence="3 5">
    <name type="scientific">Streptomyces griseochromogenes</name>
    <dbReference type="NCBI Taxonomy" id="68214"/>
    <lineage>
        <taxon>Bacteria</taxon>
        <taxon>Bacillati</taxon>
        <taxon>Actinomycetota</taxon>
        <taxon>Actinomycetes</taxon>
        <taxon>Kitasatosporales</taxon>
        <taxon>Streptomycetaceae</taxon>
        <taxon>Streptomyces</taxon>
    </lineage>
</organism>
<dbReference type="InterPro" id="IPR002347">
    <property type="entry name" value="SDR_fam"/>
</dbReference>
<dbReference type="PANTHER" id="PTHR42879:SF2">
    <property type="entry name" value="3-OXOACYL-[ACYL-CARRIER-PROTEIN] REDUCTASE FABG"/>
    <property type="match status" value="1"/>
</dbReference>
<dbReference type="SUPFAM" id="SSF51735">
    <property type="entry name" value="NAD(P)-binding Rossmann-fold domains"/>
    <property type="match status" value="1"/>
</dbReference>
<dbReference type="InterPro" id="IPR036291">
    <property type="entry name" value="NAD(P)-bd_dom_sf"/>
</dbReference>
<evidence type="ECO:0000313" key="6">
    <source>
        <dbReference type="Proteomes" id="UP001519309"/>
    </source>
</evidence>
<dbReference type="STRING" id="68214.AVL59_46090"/>
<accession>A0A1B1BB32</accession>
<evidence type="ECO:0000313" key="4">
    <source>
        <dbReference type="EMBL" id="MBP2051144.1"/>
    </source>
</evidence>
<dbReference type="KEGG" id="sgs:AVL59_46090"/>
<evidence type="ECO:0000313" key="5">
    <source>
        <dbReference type="Proteomes" id="UP000092659"/>
    </source>
</evidence>
<evidence type="ECO:0000256" key="1">
    <source>
        <dbReference type="ARBA" id="ARBA00006484"/>
    </source>
</evidence>
<reference evidence="3 5" key="1">
    <citation type="submission" date="2016-06" db="EMBL/GenBank/DDBJ databases">
        <title>Complete genome sequence of Streptomyces griseochromogenes ATCC 14511, the Blasticidin S producer.</title>
        <authorList>
            <person name="Wu L."/>
        </authorList>
    </citation>
    <scope>NUCLEOTIDE SEQUENCE [LARGE SCALE GENOMIC DNA]</scope>
    <source>
        <strain evidence="3 5">ATCC 14511</strain>
    </source>
</reference>
<gene>
    <name evidence="3" type="ORF">AVL59_46090</name>
    <name evidence="4" type="ORF">J2Z21_004094</name>
</gene>
<comment type="similarity">
    <text evidence="1">Belongs to the short-chain dehydrogenases/reductases (SDR) family.</text>
</comment>
<proteinExistence type="inferred from homology"/>
<dbReference type="OrthoDB" id="286404at2"/>
<dbReference type="EMBL" id="CP016279">
    <property type="protein sequence ID" value="ANP56007.1"/>
    <property type="molecule type" value="Genomic_DNA"/>
</dbReference>
<evidence type="ECO:0000256" key="2">
    <source>
        <dbReference type="ARBA" id="ARBA00023002"/>
    </source>
</evidence>
<dbReference type="InterPro" id="IPR020904">
    <property type="entry name" value="Sc_DH/Rdtase_CS"/>
</dbReference>
<dbReference type="PRINTS" id="PR00081">
    <property type="entry name" value="GDHRDH"/>
</dbReference>
<keyword evidence="2 4" id="KW-0560">Oxidoreductase</keyword>
<dbReference type="Gene3D" id="3.40.50.720">
    <property type="entry name" value="NAD(P)-binding Rossmann-like Domain"/>
    <property type="match status" value="1"/>
</dbReference>
<keyword evidence="6" id="KW-1185">Reference proteome</keyword>
<dbReference type="Pfam" id="PF13561">
    <property type="entry name" value="adh_short_C2"/>
    <property type="match status" value="1"/>
</dbReference>
<dbReference type="GO" id="GO:0004316">
    <property type="term" value="F:3-oxoacyl-[acyl-carrier-protein] reductase (NADPH) activity"/>
    <property type="evidence" value="ECO:0007669"/>
    <property type="project" value="UniProtKB-EC"/>
</dbReference>
<dbReference type="Proteomes" id="UP001519309">
    <property type="component" value="Unassembled WGS sequence"/>
</dbReference>
<dbReference type="InterPro" id="IPR050259">
    <property type="entry name" value="SDR"/>
</dbReference>
<name>A0A1B1BB32_9ACTN</name>
<reference evidence="4 6" key="2">
    <citation type="submission" date="2021-03" db="EMBL/GenBank/DDBJ databases">
        <title>Genomic Encyclopedia of Type Strains, Phase IV (KMG-IV): sequencing the most valuable type-strain genomes for metagenomic binning, comparative biology and taxonomic classification.</title>
        <authorList>
            <person name="Goeker M."/>
        </authorList>
    </citation>
    <scope>NUCLEOTIDE SEQUENCE [LARGE SCALE GENOMIC DNA]</scope>
    <source>
        <strain evidence="4 6">DSM 40499</strain>
    </source>
</reference>
<dbReference type="PANTHER" id="PTHR42879">
    <property type="entry name" value="3-OXOACYL-(ACYL-CARRIER-PROTEIN) REDUCTASE"/>
    <property type="match status" value="1"/>
</dbReference>
<dbReference type="EMBL" id="JAGGLP010000007">
    <property type="protein sequence ID" value="MBP2051144.1"/>
    <property type="molecule type" value="Genomic_DNA"/>
</dbReference>
<dbReference type="AlphaFoldDB" id="A0A1B1BB32"/>
<dbReference type="CDD" id="cd05233">
    <property type="entry name" value="SDR_c"/>
    <property type="match status" value="1"/>
</dbReference>
<sequence>MDLGLSGRTVLVTGATGDLGTVVARAFAAVGARVVTGYNTNREAAERLAEELGNGSFAIRYSLDDPDSVAAAVTEIERSHGGLDVLVPLAARLSGRRPDADSFATAPPEEWVPFVEDNLLRTLRTVQLVLPAMRERGWGRIVLVSSHLARNGRAGMEFYGAAKAALHGFTRSLMWDAGASGVLVNVVCPGVTLTERVRARMPEQAREAERAATPSRTLTRPEDVANLIVFLASAANGNITGESVTVAGGR</sequence>
<dbReference type="FunFam" id="3.40.50.720:FF:000084">
    <property type="entry name" value="Short-chain dehydrogenase reductase"/>
    <property type="match status" value="1"/>
</dbReference>
<protein>
    <submittedName>
        <fullName evidence="4">3-oxoacyl-[acyl-carrier protein] reductase</fullName>
        <ecNumber evidence="4">1.1.1.100</ecNumber>
    </submittedName>
    <submittedName>
        <fullName evidence="3">Short-chain dehydrogenase</fullName>
    </submittedName>
</protein>